<dbReference type="EMBL" id="CAADEY010000071">
    <property type="protein sequence ID" value="VFJ59388.1"/>
    <property type="molecule type" value="Genomic_DNA"/>
</dbReference>
<evidence type="ECO:0000259" key="1">
    <source>
        <dbReference type="Pfam" id="PF13470"/>
    </source>
</evidence>
<dbReference type="AlphaFoldDB" id="A0A450SZ29"/>
<gene>
    <name evidence="2" type="ORF">BECKDK2373C_GA0170839_107122</name>
</gene>
<dbReference type="Gene3D" id="3.40.50.1010">
    <property type="entry name" value="5'-nuclease"/>
    <property type="match status" value="1"/>
</dbReference>
<dbReference type="SUPFAM" id="SSF88723">
    <property type="entry name" value="PIN domain-like"/>
    <property type="match status" value="1"/>
</dbReference>
<proteinExistence type="predicted"/>
<reference evidence="2" key="1">
    <citation type="submission" date="2019-02" db="EMBL/GenBank/DDBJ databases">
        <authorList>
            <person name="Gruber-Vodicka R. H."/>
            <person name="Seah K. B. B."/>
        </authorList>
    </citation>
    <scope>NUCLEOTIDE SEQUENCE</scope>
    <source>
        <strain evidence="2">BECK_DK161</strain>
    </source>
</reference>
<organism evidence="2">
    <name type="scientific">Candidatus Kentrum sp. DK</name>
    <dbReference type="NCBI Taxonomy" id="2126562"/>
    <lineage>
        <taxon>Bacteria</taxon>
        <taxon>Pseudomonadati</taxon>
        <taxon>Pseudomonadota</taxon>
        <taxon>Gammaproteobacteria</taxon>
        <taxon>Candidatus Kentrum</taxon>
    </lineage>
</organism>
<accession>A0A450SZ29</accession>
<dbReference type="InterPro" id="IPR002716">
    <property type="entry name" value="PIN_dom"/>
</dbReference>
<dbReference type="Pfam" id="PF13470">
    <property type="entry name" value="PIN_3"/>
    <property type="match status" value="1"/>
</dbReference>
<protein>
    <recommendedName>
        <fullName evidence="1">PIN domain-containing protein</fullName>
    </recommendedName>
</protein>
<sequence>MEGFLCATAVTTIDYLLGRCIPASDARKAIRKLLQLFEIAPVNRPVLEQALLSRISDFEDAVIEQSGLLVGADVIVTRNTRDFRNASIPALEPDGLLSMMNENR</sequence>
<dbReference type="InterPro" id="IPR029060">
    <property type="entry name" value="PIN-like_dom_sf"/>
</dbReference>
<name>A0A450SZ29_9GAMM</name>
<feature type="domain" description="PIN" evidence="1">
    <location>
        <begin position="2"/>
        <end position="81"/>
    </location>
</feature>
<evidence type="ECO:0000313" key="2">
    <source>
        <dbReference type="EMBL" id="VFJ59388.1"/>
    </source>
</evidence>